<proteinExistence type="predicted"/>
<name>A0ABQ6VFR3_9CORY</name>
<keyword evidence="1" id="KW-1133">Transmembrane helix</keyword>
<organism evidence="3 4">
    <name type="scientific">Corynebacterium zhongnanshanii</name>
    <dbReference type="NCBI Taxonomy" id="2768834"/>
    <lineage>
        <taxon>Bacteria</taxon>
        <taxon>Bacillati</taxon>
        <taxon>Actinomycetota</taxon>
        <taxon>Actinomycetes</taxon>
        <taxon>Mycobacteriales</taxon>
        <taxon>Corynebacteriaceae</taxon>
        <taxon>Corynebacterium</taxon>
    </lineage>
</organism>
<accession>A0ABQ6VFR3</accession>
<gene>
    <name evidence="3" type="ORF">F8377_03710</name>
</gene>
<dbReference type="EMBL" id="WBZJ01000001">
    <property type="protein sequence ID" value="KAB3523256.1"/>
    <property type="molecule type" value="Genomic_DNA"/>
</dbReference>
<dbReference type="PANTHER" id="PTHR36834">
    <property type="entry name" value="MEMBRANE PROTEIN-RELATED"/>
    <property type="match status" value="1"/>
</dbReference>
<reference evidence="3 4" key="1">
    <citation type="submission" date="2019-10" db="EMBL/GenBank/DDBJ databases">
        <title>Corynebacterium sp novel species isolated from the respiratory tract of Marmot.</title>
        <authorList>
            <person name="Zhang G."/>
        </authorList>
    </citation>
    <scope>NUCLEOTIDE SEQUENCE [LARGE SCALE GENOMIC DNA]</scope>
    <source>
        <strain evidence="3 4">336</strain>
    </source>
</reference>
<keyword evidence="4" id="KW-1185">Reference proteome</keyword>
<dbReference type="RefSeq" id="WP_151844011.1">
    <property type="nucleotide sequence ID" value="NZ_WBZJ01000001.1"/>
</dbReference>
<dbReference type="InterPro" id="IPR006976">
    <property type="entry name" value="VanZ-like"/>
</dbReference>
<comment type="caution">
    <text evidence="3">The sequence shown here is derived from an EMBL/GenBank/DDBJ whole genome shotgun (WGS) entry which is preliminary data.</text>
</comment>
<protein>
    <submittedName>
        <fullName evidence="3">VanZ family protein</fullName>
    </submittedName>
</protein>
<feature type="transmembrane region" description="Helical" evidence="1">
    <location>
        <begin position="139"/>
        <end position="155"/>
    </location>
</feature>
<feature type="transmembrane region" description="Helical" evidence="1">
    <location>
        <begin position="108"/>
        <end position="133"/>
    </location>
</feature>
<dbReference type="InterPro" id="IPR053150">
    <property type="entry name" value="Teicoplanin_resist-assoc"/>
</dbReference>
<dbReference type="PANTHER" id="PTHR36834:SF1">
    <property type="entry name" value="INTEGRAL MEMBRANE PROTEIN"/>
    <property type="match status" value="1"/>
</dbReference>
<evidence type="ECO:0000259" key="2">
    <source>
        <dbReference type="Pfam" id="PF04892"/>
    </source>
</evidence>
<keyword evidence="1" id="KW-0812">Transmembrane</keyword>
<dbReference type="Pfam" id="PF04892">
    <property type="entry name" value="VanZ"/>
    <property type="match status" value="1"/>
</dbReference>
<feature type="transmembrane region" description="Helical" evidence="1">
    <location>
        <begin position="64"/>
        <end position="88"/>
    </location>
</feature>
<evidence type="ECO:0000313" key="4">
    <source>
        <dbReference type="Proteomes" id="UP000436181"/>
    </source>
</evidence>
<evidence type="ECO:0000256" key="1">
    <source>
        <dbReference type="SAM" id="Phobius"/>
    </source>
</evidence>
<evidence type="ECO:0000313" key="3">
    <source>
        <dbReference type="EMBL" id="KAB3523256.1"/>
    </source>
</evidence>
<feature type="domain" description="VanZ-like" evidence="2">
    <location>
        <begin position="18"/>
        <end position="153"/>
    </location>
</feature>
<keyword evidence="1" id="KW-0472">Membrane</keyword>
<feature type="transmembrane region" description="Helical" evidence="1">
    <location>
        <begin position="12"/>
        <end position="34"/>
    </location>
</feature>
<feature type="transmembrane region" description="Helical" evidence="1">
    <location>
        <begin position="167"/>
        <end position="186"/>
    </location>
</feature>
<dbReference type="Proteomes" id="UP000436181">
    <property type="component" value="Unassembled WGS sequence"/>
</dbReference>
<sequence>MTTRTSTPPRWLTLLALAAYTAVVLALTMFKAFYQIGYLWNPDNQRQQGISLQLFGEFSRGDSWFAPLFGYVGNIAFFVPFGMLLYFLLRGHASSQGHTSSRGVARTIVLTTLIGMCTSAAIEAAQYIFSLGFTDIDDLIMNTFGAALGGVIAAASDKIFGPRGRWAWVSLALALGIVFAVLVGLGERLGDPDKVVEVN</sequence>